<dbReference type="Proteomes" id="UP000244956">
    <property type="component" value="Unassembled WGS sequence"/>
</dbReference>
<comment type="caution">
    <text evidence="3">The sequence shown here is derived from an EMBL/GenBank/DDBJ whole genome shotgun (WGS) entry which is preliminary data.</text>
</comment>
<evidence type="ECO:0000259" key="2">
    <source>
        <dbReference type="Pfam" id="PF14302"/>
    </source>
</evidence>
<accession>A0A2U2B9F6</accession>
<feature type="chain" id="PRO_5015546030" description="DUF4377 domain-containing protein" evidence="1">
    <location>
        <begin position="23"/>
        <end position="200"/>
    </location>
</feature>
<dbReference type="Pfam" id="PF14302">
    <property type="entry name" value="DUF4377"/>
    <property type="match status" value="1"/>
</dbReference>
<dbReference type="AlphaFoldDB" id="A0A2U2B9F6"/>
<feature type="domain" description="DUF4377" evidence="2">
    <location>
        <begin position="44"/>
        <end position="118"/>
    </location>
</feature>
<proteinExistence type="predicted"/>
<protein>
    <recommendedName>
        <fullName evidence="2">DUF4377 domain-containing protein</fullName>
    </recommendedName>
</protein>
<gene>
    <name evidence="3" type="ORF">DDZ16_09590</name>
</gene>
<dbReference type="PROSITE" id="PS51257">
    <property type="entry name" value="PROKAR_LIPOPROTEIN"/>
    <property type="match status" value="1"/>
</dbReference>
<name>A0A2U2B9F6_9BACT</name>
<evidence type="ECO:0000256" key="1">
    <source>
        <dbReference type="SAM" id="SignalP"/>
    </source>
</evidence>
<sequence length="200" mass="22822">MTMNMKRKVLFFVAAIIAFVFASCGKEKNNEEPGYVKMRINHYQQPVNNEEYFKGLAYLIQEGEEIGSEIWHPLLNTISGFDYELGYVYEIAVIKNEIDETLIDNPGVEYACERVISKTRAPENATFQLTIAINYTNGFESLVEKNEESHYTLMGETVIEAGEFYNTLEESIENQHGLRGTFSHMDDQSICLVGLEVFGE</sequence>
<evidence type="ECO:0000313" key="3">
    <source>
        <dbReference type="EMBL" id="PWD99687.1"/>
    </source>
</evidence>
<keyword evidence="1" id="KW-0732">Signal</keyword>
<reference evidence="3 4" key="1">
    <citation type="submission" date="2018-05" db="EMBL/GenBank/DDBJ databases">
        <title>Marinilabilia rubrum sp. nov., isolated from saltern sediment.</title>
        <authorList>
            <person name="Zhang R."/>
        </authorList>
    </citation>
    <scope>NUCLEOTIDE SEQUENCE [LARGE SCALE GENOMIC DNA]</scope>
    <source>
        <strain evidence="3 4">WTE16</strain>
    </source>
</reference>
<evidence type="ECO:0000313" key="4">
    <source>
        <dbReference type="Proteomes" id="UP000244956"/>
    </source>
</evidence>
<feature type="signal peptide" evidence="1">
    <location>
        <begin position="1"/>
        <end position="22"/>
    </location>
</feature>
<dbReference type="EMBL" id="QEWP01000006">
    <property type="protein sequence ID" value="PWD99687.1"/>
    <property type="molecule type" value="Genomic_DNA"/>
</dbReference>
<organism evidence="3 4">
    <name type="scientific">Marinilabilia rubra</name>
    <dbReference type="NCBI Taxonomy" id="2162893"/>
    <lineage>
        <taxon>Bacteria</taxon>
        <taxon>Pseudomonadati</taxon>
        <taxon>Bacteroidota</taxon>
        <taxon>Bacteroidia</taxon>
        <taxon>Marinilabiliales</taxon>
        <taxon>Marinilabiliaceae</taxon>
        <taxon>Marinilabilia</taxon>
    </lineage>
</organism>
<keyword evidence="4" id="KW-1185">Reference proteome</keyword>
<dbReference type="InterPro" id="IPR025485">
    <property type="entry name" value="DUF4377"/>
</dbReference>